<protein>
    <submittedName>
        <fullName evidence="3">DUF559 domain-containing protein</fullName>
    </submittedName>
</protein>
<dbReference type="Pfam" id="PF04480">
    <property type="entry name" value="DUF559"/>
    <property type="match status" value="1"/>
</dbReference>
<feature type="region of interest" description="Disordered" evidence="1">
    <location>
        <begin position="1"/>
        <end position="22"/>
    </location>
</feature>
<evidence type="ECO:0000313" key="5">
    <source>
        <dbReference type="Proteomes" id="UP001055159"/>
    </source>
</evidence>
<evidence type="ECO:0000313" key="3">
    <source>
        <dbReference type="EMBL" id="MCV7073799.1"/>
    </source>
</evidence>
<gene>
    <name evidence="3" type="ORF">H7H73_29405</name>
    <name evidence="4" type="ORF">MJO55_22165</name>
</gene>
<dbReference type="RefSeq" id="WP_043412151.1">
    <property type="nucleotide sequence ID" value="NZ_CP092427.2"/>
</dbReference>
<dbReference type="EMBL" id="CP092427">
    <property type="protein sequence ID" value="ULP35919.1"/>
    <property type="molecule type" value="Genomic_DNA"/>
</dbReference>
<dbReference type="Proteomes" id="UP001140272">
    <property type="component" value="Unassembled WGS sequence"/>
</dbReference>
<name>A0A9X2YGS0_9MYCO</name>
<reference evidence="4" key="3">
    <citation type="submission" date="2022-08" db="EMBL/GenBank/DDBJ databases">
        <title>Whole genome sequencing of non-tuberculosis mycobacteria type-strains.</title>
        <authorList>
            <person name="Igarashi Y."/>
            <person name="Osugi A."/>
            <person name="Mitarai S."/>
        </authorList>
    </citation>
    <scope>NUCLEOTIDE SEQUENCE</scope>
    <source>
        <strain evidence="4">JCM 16372</strain>
    </source>
</reference>
<dbReference type="Proteomes" id="UP001055159">
    <property type="component" value="Chromosome"/>
</dbReference>
<proteinExistence type="predicted"/>
<accession>A0A9X2YGS0</accession>
<organism evidence="3 6">
    <name type="scientific">Mycolicibacterium rufum</name>
    <dbReference type="NCBI Taxonomy" id="318424"/>
    <lineage>
        <taxon>Bacteria</taxon>
        <taxon>Bacillati</taxon>
        <taxon>Actinomycetota</taxon>
        <taxon>Actinomycetes</taxon>
        <taxon>Mycobacteriales</taxon>
        <taxon>Mycobacteriaceae</taxon>
        <taxon>Mycolicibacterium</taxon>
    </lineage>
</organism>
<keyword evidence="5" id="KW-1185">Reference proteome</keyword>
<sequence>MGSNDGPFLGSEARRRGQVSRRALRSRHHMIYRDVYVPTGTRLTPVTRAAAAWLWSGRAATVAGLSASALHGSRWIDDESPAELNRPQACAVDGIIIHRNTLADDEVCVVRGIPATTPARTAFDLGRRDSLVGAVMRVDALANATRLKPPDVEPLVERHRGARGLVQLRTVLDLMDDGAESPQESRSRLLLMAAGFPRPSTQILLCDEHGYFIGRVDMGWPRWKVGVEYDGPQHWTDPAVRARDIDRLAELQGQGWTIIRVSRDILRYRPEVFLQRVRDAMRAAGWPGHGRVRLDARLDTWSGCPVLD</sequence>
<reference evidence="3" key="2">
    <citation type="journal article" date="2022" name="BMC Genomics">
        <title>Comparative genome analysis of mycobacteria focusing on tRNA and non-coding RNA.</title>
        <authorList>
            <person name="Behra P.R.K."/>
            <person name="Pettersson B.M.F."/>
            <person name="Ramesh M."/>
            <person name="Das S."/>
            <person name="Dasgupta S."/>
            <person name="Kirsebom L.A."/>
        </authorList>
    </citation>
    <scope>NUCLEOTIDE SEQUENCE</scope>
    <source>
        <strain evidence="3">DSM 45406</strain>
    </source>
</reference>
<dbReference type="InterPro" id="IPR011335">
    <property type="entry name" value="Restrct_endonuc-II-like"/>
</dbReference>
<evidence type="ECO:0000313" key="6">
    <source>
        <dbReference type="Proteomes" id="UP001140272"/>
    </source>
</evidence>
<dbReference type="InterPro" id="IPR007569">
    <property type="entry name" value="DUF559"/>
</dbReference>
<evidence type="ECO:0000259" key="2">
    <source>
        <dbReference type="Pfam" id="PF04480"/>
    </source>
</evidence>
<reference evidence="3" key="1">
    <citation type="submission" date="2020-07" db="EMBL/GenBank/DDBJ databases">
        <authorList>
            <person name="Pettersson B.M.F."/>
            <person name="Behra P.R.K."/>
            <person name="Ramesh M."/>
            <person name="Das S."/>
            <person name="Dasgupta S."/>
            <person name="Kirsebom L.A."/>
        </authorList>
    </citation>
    <scope>NUCLEOTIDE SEQUENCE</scope>
    <source>
        <strain evidence="3">DSM 45406</strain>
    </source>
</reference>
<dbReference type="Gene3D" id="3.40.960.10">
    <property type="entry name" value="VSR Endonuclease"/>
    <property type="match status" value="1"/>
</dbReference>
<evidence type="ECO:0000313" key="4">
    <source>
        <dbReference type="EMBL" id="ULP35919.1"/>
    </source>
</evidence>
<evidence type="ECO:0000256" key="1">
    <source>
        <dbReference type="SAM" id="MobiDB-lite"/>
    </source>
</evidence>
<dbReference type="EMBL" id="JACKRN010000935">
    <property type="protein sequence ID" value="MCV7073799.1"/>
    <property type="molecule type" value="Genomic_DNA"/>
</dbReference>
<feature type="domain" description="DUF559" evidence="2">
    <location>
        <begin position="218"/>
        <end position="278"/>
    </location>
</feature>
<dbReference type="AlphaFoldDB" id="A0A9X2YGS0"/>
<dbReference type="SUPFAM" id="SSF52980">
    <property type="entry name" value="Restriction endonuclease-like"/>
    <property type="match status" value="1"/>
</dbReference>